<keyword evidence="2" id="KW-1185">Reference proteome</keyword>
<evidence type="ECO:0000313" key="1">
    <source>
        <dbReference type="EMBL" id="KAH1072335.1"/>
    </source>
</evidence>
<dbReference type="EMBL" id="JAIQCV010000008">
    <property type="protein sequence ID" value="KAH1072335.1"/>
    <property type="molecule type" value="Genomic_DNA"/>
</dbReference>
<organism evidence="1 2">
    <name type="scientific">Gossypium stocksii</name>
    <dbReference type="NCBI Taxonomy" id="47602"/>
    <lineage>
        <taxon>Eukaryota</taxon>
        <taxon>Viridiplantae</taxon>
        <taxon>Streptophyta</taxon>
        <taxon>Embryophyta</taxon>
        <taxon>Tracheophyta</taxon>
        <taxon>Spermatophyta</taxon>
        <taxon>Magnoliopsida</taxon>
        <taxon>eudicotyledons</taxon>
        <taxon>Gunneridae</taxon>
        <taxon>Pentapetalae</taxon>
        <taxon>rosids</taxon>
        <taxon>malvids</taxon>
        <taxon>Malvales</taxon>
        <taxon>Malvaceae</taxon>
        <taxon>Malvoideae</taxon>
        <taxon>Gossypium</taxon>
    </lineage>
</organism>
<dbReference type="Proteomes" id="UP000828251">
    <property type="component" value="Unassembled WGS sequence"/>
</dbReference>
<proteinExistence type="predicted"/>
<protein>
    <submittedName>
        <fullName evidence="1">Uncharacterized protein</fullName>
    </submittedName>
</protein>
<sequence length="84" mass="9323">MVFTGTSSLASFAGACGIVGTRTFFYDEWIEGEGIWERCMQLYRETVSCSTVLQGVGTLSSTQKWTMDSIAYALVQSKWGWCCP</sequence>
<name>A0A9D3V5K7_9ROSI</name>
<accession>A0A9D3V5K7</accession>
<reference evidence="1 2" key="1">
    <citation type="journal article" date="2021" name="Plant Biotechnol. J.">
        <title>Multi-omics assisted identification of the key and species-specific regulatory components of drought-tolerant mechanisms in Gossypium stocksii.</title>
        <authorList>
            <person name="Yu D."/>
            <person name="Ke L."/>
            <person name="Zhang D."/>
            <person name="Wu Y."/>
            <person name="Sun Y."/>
            <person name="Mei J."/>
            <person name="Sun J."/>
            <person name="Sun Y."/>
        </authorList>
    </citation>
    <scope>NUCLEOTIDE SEQUENCE [LARGE SCALE GENOMIC DNA]</scope>
    <source>
        <strain evidence="2">cv. E1</strain>
        <tissue evidence="1">Leaf</tissue>
    </source>
</reference>
<evidence type="ECO:0000313" key="2">
    <source>
        <dbReference type="Proteomes" id="UP000828251"/>
    </source>
</evidence>
<comment type="caution">
    <text evidence="1">The sequence shown here is derived from an EMBL/GenBank/DDBJ whole genome shotgun (WGS) entry which is preliminary data.</text>
</comment>
<dbReference type="AlphaFoldDB" id="A0A9D3V5K7"/>
<gene>
    <name evidence="1" type="ORF">J1N35_024663</name>
</gene>